<keyword evidence="2 8" id="KW-0474">Menaquinone biosynthesis</keyword>
<evidence type="ECO:0000256" key="7">
    <source>
        <dbReference type="ARBA" id="ARBA00023136"/>
    </source>
</evidence>
<feature type="transmembrane region" description="Helical" evidence="8">
    <location>
        <begin position="181"/>
        <end position="200"/>
    </location>
</feature>
<feature type="transmembrane region" description="Helical" evidence="8">
    <location>
        <begin position="124"/>
        <end position="145"/>
    </location>
</feature>
<feature type="transmembrane region" description="Helical" evidence="8">
    <location>
        <begin position="287"/>
        <end position="306"/>
    </location>
</feature>
<comment type="pathway">
    <text evidence="8">Quinol/quinone metabolism; menaquinone biosynthesis; menaquinol from 1,4-dihydroxy-2-naphthoate: step 1/2.</text>
</comment>
<feature type="transmembrane region" description="Helical" evidence="8">
    <location>
        <begin position="228"/>
        <end position="250"/>
    </location>
</feature>
<dbReference type="NCBIfam" id="TIGR00751">
    <property type="entry name" value="menA"/>
    <property type="match status" value="1"/>
</dbReference>
<dbReference type="InterPro" id="IPR044878">
    <property type="entry name" value="UbiA_sf"/>
</dbReference>
<evidence type="ECO:0000256" key="5">
    <source>
        <dbReference type="ARBA" id="ARBA00022692"/>
    </source>
</evidence>
<dbReference type="PANTHER" id="PTHR13929">
    <property type="entry name" value="1,4-DIHYDROXY-2-NAPHTHOATE OCTAPRENYLTRANSFERASE"/>
    <property type="match status" value="1"/>
</dbReference>
<dbReference type="AlphaFoldDB" id="A0A931E7X2"/>
<dbReference type="GO" id="GO:0005886">
    <property type="term" value="C:plasma membrane"/>
    <property type="evidence" value="ECO:0007669"/>
    <property type="project" value="UniProtKB-SubCell"/>
</dbReference>
<dbReference type="CDD" id="cd13962">
    <property type="entry name" value="PT_UbiA_UBIAD1"/>
    <property type="match status" value="1"/>
</dbReference>
<dbReference type="Pfam" id="PF01040">
    <property type="entry name" value="UbiA"/>
    <property type="match status" value="1"/>
</dbReference>
<dbReference type="Gene3D" id="1.10.357.140">
    <property type="entry name" value="UbiA prenyltransferase"/>
    <property type="match status" value="1"/>
</dbReference>
<organism evidence="10 11">
    <name type="scientific">Planobacterium oryzisoli</name>
    <dbReference type="NCBI Taxonomy" id="2771435"/>
    <lineage>
        <taxon>Bacteria</taxon>
        <taxon>Pseudomonadati</taxon>
        <taxon>Bacteroidota</taxon>
        <taxon>Flavobacteriia</taxon>
        <taxon>Flavobacteriales</taxon>
        <taxon>Weeksellaceae</taxon>
        <taxon>Chryseobacterium group</taxon>
        <taxon>Chryseobacterium</taxon>
    </lineage>
</organism>
<evidence type="ECO:0000256" key="2">
    <source>
        <dbReference type="ARBA" id="ARBA00022428"/>
    </source>
</evidence>
<sequence>MSEWIKAARLRTLPLSLSGIIVGSFIARWRMSEAEGKWNIEVFVLALLVTLLYQVLSNYANDYGDALKGTDSLRSSSAEARSVASGKISSKSMRMAIVLVAVLSLIATLALLYVAFLQDGFHKGFTVLLVLGILSILAAVGYTLGRKPYGYMGLGDIMVFLFFGILSVCGSYYLFTREFHWDMLLPASAIGLFSAAVLNLNNMRDMESDRITGKKTLALRLGYRNAMIYQMVLLQLPHILLLVFLMLNGLHEKGQYYAFIVMVMLFPTAALRRRILQSKSREELDGFLKQIGIITFATSILLAAGLNMY</sequence>
<evidence type="ECO:0000313" key="11">
    <source>
        <dbReference type="Proteomes" id="UP000694480"/>
    </source>
</evidence>
<comment type="similarity">
    <text evidence="8">Belongs to the MenA family. Type 1 subfamily.</text>
</comment>
<dbReference type="RefSeq" id="WP_194739326.1">
    <property type="nucleotide sequence ID" value="NZ_JADKYY010000006.1"/>
</dbReference>
<evidence type="ECO:0000256" key="8">
    <source>
        <dbReference type="HAMAP-Rule" id="MF_01937"/>
    </source>
</evidence>
<feature type="transmembrane region" description="Helical" evidence="8">
    <location>
        <begin position="12"/>
        <end position="30"/>
    </location>
</feature>
<dbReference type="InterPro" id="IPR004657">
    <property type="entry name" value="MenA"/>
</dbReference>
<dbReference type="Proteomes" id="UP000694480">
    <property type="component" value="Unassembled WGS sequence"/>
</dbReference>
<evidence type="ECO:0000256" key="3">
    <source>
        <dbReference type="ARBA" id="ARBA00022475"/>
    </source>
</evidence>
<dbReference type="GO" id="GO:0046428">
    <property type="term" value="F:1,4-dihydroxy-2-naphthoate polyprenyltransferase activity"/>
    <property type="evidence" value="ECO:0007669"/>
    <property type="project" value="UniProtKB-UniRule"/>
</dbReference>
<proteinExistence type="inferred from homology"/>
<keyword evidence="4 8" id="KW-0808">Transferase</keyword>
<dbReference type="InterPro" id="IPR026046">
    <property type="entry name" value="UBIAD1"/>
</dbReference>
<evidence type="ECO:0000256" key="1">
    <source>
        <dbReference type="ARBA" id="ARBA00004141"/>
    </source>
</evidence>
<dbReference type="GO" id="GO:0042371">
    <property type="term" value="P:vitamin K biosynthetic process"/>
    <property type="evidence" value="ECO:0007669"/>
    <property type="project" value="TreeGrafter"/>
</dbReference>
<keyword evidence="3 8" id="KW-1003">Cell membrane</keyword>
<dbReference type="EC" id="2.5.1.74" evidence="8 9"/>
<protein>
    <recommendedName>
        <fullName evidence="8 9">1,4-dihydroxy-2-naphthoate octaprenyltransferase</fullName>
        <shortName evidence="8">DHNA-octaprenyltransferase</shortName>
        <ecNumber evidence="8 9">2.5.1.74</ecNumber>
    </recommendedName>
</protein>
<keyword evidence="6 8" id="KW-1133">Transmembrane helix</keyword>
<keyword evidence="7 8" id="KW-0472">Membrane</keyword>
<evidence type="ECO:0000313" key="10">
    <source>
        <dbReference type="EMBL" id="MBF5027396.1"/>
    </source>
</evidence>
<evidence type="ECO:0000256" key="6">
    <source>
        <dbReference type="ARBA" id="ARBA00022989"/>
    </source>
</evidence>
<gene>
    <name evidence="8 10" type="primary">menA</name>
    <name evidence="10" type="ORF">IC612_06245</name>
</gene>
<feature type="transmembrane region" description="Helical" evidence="8">
    <location>
        <begin position="157"/>
        <end position="175"/>
    </location>
</feature>
<dbReference type="HAMAP" id="MF_01937">
    <property type="entry name" value="MenA_1"/>
    <property type="match status" value="1"/>
</dbReference>
<feature type="transmembrane region" description="Helical" evidence="8">
    <location>
        <begin position="42"/>
        <end position="60"/>
    </location>
</feature>
<dbReference type="EMBL" id="JADKYY010000006">
    <property type="protein sequence ID" value="MBF5027396.1"/>
    <property type="molecule type" value="Genomic_DNA"/>
</dbReference>
<accession>A0A931E7X2</accession>
<evidence type="ECO:0000256" key="4">
    <source>
        <dbReference type="ARBA" id="ARBA00022679"/>
    </source>
</evidence>
<name>A0A931E7X2_9FLAO</name>
<feature type="transmembrane region" description="Helical" evidence="8">
    <location>
        <begin position="96"/>
        <end position="118"/>
    </location>
</feature>
<reference evidence="10" key="1">
    <citation type="submission" date="2020-11" db="EMBL/GenBank/DDBJ databases">
        <title>Genome seq and assembly of Planobacterium sp.</title>
        <authorList>
            <person name="Chhetri G."/>
        </authorList>
    </citation>
    <scope>NUCLEOTIDE SEQUENCE</scope>
    <source>
        <strain evidence="10">GCR5</strain>
    </source>
</reference>
<dbReference type="GO" id="GO:0009234">
    <property type="term" value="P:menaquinone biosynthetic process"/>
    <property type="evidence" value="ECO:0007669"/>
    <property type="project" value="UniProtKB-UniRule"/>
</dbReference>
<feature type="transmembrane region" description="Helical" evidence="8">
    <location>
        <begin position="256"/>
        <end position="275"/>
    </location>
</feature>
<comment type="catalytic activity">
    <reaction evidence="8">
        <text>an all-trans-polyprenyl diphosphate + 1,4-dihydroxy-2-naphthoate + H(+) = a 2-demethylmenaquinol + CO2 + diphosphate</text>
        <dbReference type="Rhea" id="RHEA:26478"/>
        <dbReference type="Rhea" id="RHEA-COMP:9563"/>
        <dbReference type="Rhea" id="RHEA-COMP:9564"/>
        <dbReference type="ChEBI" id="CHEBI:11173"/>
        <dbReference type="ChEBI" id="CHEBI:15378"/>
        <dbReference type="ChEBI" id="CHEBI:16526"/>
        <dbReference type="ChEBI" id="CHEBI:33019"/>
        <dbReference type="ChEBI" id="CHEBI:55437"/>
        <dbReference type="ChEBI" id="CHEBI:58914"/>
        <dbReference type="EC" id="2.5.1.74"/>
    </reaction>
</comment>
<dbReference type="InterPro" id="IPR000537">
    <property type="entry name" value="UbiA_prenyltransferase"/>
</dbReference>
<dbReference type="PANTHER" id="PTHR13929:SF0">
    <property type="entry name" value="UBIA PRENYLTRANSFERASE DOMAIN-CONTAINING PROTEIN 1"/>
    <property type="match status" value="1"/>
</dbReference>
<evidence type="ECO:0000256" key="9">
    <source>
        <dbReference type="NCBIfam" id="TIGR00751"/>
    </source>
</evidence>
<comment type="subcellular location">
    <subcellularLocation>
        <location evidence="8">Cell membrane</location>
        <topology evidence="8">Multi-pass membrane protein</topology>
    </subcellularLocation>
    <subcellularLocation>
        <location evidence="1">Membrane</location>
        <topology evidence="1">Multi-pass membrane protein</topology>
    </subcellularLocation>
</comment>
<keyword evidence="11" id="KW-1185">Reference proteome</keyword>
<dbReference type="PIRSF" id="PIRSF005355">
    <property type="entry name" value="UBIAD1"/>
    <property type="match status" value="1"/>
</dbReference>
<comment type="caution">
    <text evidence="10">The sequence shown here is derived from an EMBL/GenBank/DDBJ whole genome shotgun (WGS) entry which is preliminary data.</text>
</comment>
<keyword evidence="5 8" id="KW-0812">Transmembrane</keyword>
<comment type="function">
    <text evidence="8">Conversion of 1,4-dihydroxy-2-naphthoate (DHNA) to demethylmenaquinone (DMK).</text>
</comment>
<dbReference type="Gene3D" id="1.20.120.1780">
    <property type="entry name" value="UbiA prenyltransferase"/>
    <property type="match status" value="1"/>
</dbReference>